<organism evidence="2 3">
    <name type="scientific">Corynebacterium anserum</name>
    <dbReference type="NCBI Taxonomy" id="2684406"/>
    <lineage>
        <taxon>Bacteria</taxon>
        <taxon>Bacillati</taxon>
        <taxon>Actinomycetota</taxon>
        <taxon>Actinomycetes</taxon>
        <taxon>Mycobacteriales</taxon>
        <taxon>Corynebacteriaceae</taxon>
        <taxon>Corynebacterium</taxon>
    </lineage>
</organism>
<evidence type="ECO:0000259" key="1">
    <source>
        <dbReference type="PROSITE" id="PS51480"/>
    </source>
</evidence>
<dbReference type="GO" id="GO:0004371">
    <property type="term" value="F:glycerone kinase activity"/>
    <property type="evidence" value="ECO:0007669"/>
    <property type="project" value="InterPro"/>
</dbReference>
<dbReference type="SMART" id="SM01121">
    <property type="entry name" value="Dak1_2"/>
    <property type="match status" value="1"/>
</dbReference>
<dbReference type="Pfam" id="PF02734">
    <property type="entry name" value="Dak2"/>
    <property type="match status" value="1"/>
</dbReference>
<accession>A0A7G7YNY6</accession>
<dbReference type="Pfam" id="PF13684">
    <property type="entry name" value="FakA-like_C"/>
    <property type="match status" value="2"/>
</dbReference>
<protein>
    <submittedName>
        <fullName evidence="2">DAK2 domain-containing protein</fullName>
    </submittedName>
</protein>
<feature type="domain" description="DhaL" evidence="1">
    <location>
        <begin position="8"/>
        <end position="196"/>
    </location>
</feature>
<reference evidence="2 3" key="1">
    <citation type="submission" date="2019-12" db="EMBL/GenBank/DDBJ databases">
        <title>Corynebacterium sp. nov., isolated from feces of the Anser Albifrons in China.</title>
        <authorList>
            <person name="Liu Q."/>
        </authorList>
    </citation>
    <scope>NUCLEOTIDE SEQUENCE [LARGE SCALE GENOMIC DNA]</scope>
    <source>
        <strain evidence="2 3">23H37-10</strain>
    </source>
</reference>
<dbReference type="InterPro" id="IPR050270">
    <property type="entry name" value="DegV_domain_contain"/>
</dbReference>
<evidence type="ECO:0000313" key="2">
    <source>
        <dbReference type="EMBL" id="QNH96206.1"/>
    </source>
</evidence>
<dbReference type="KEGG" id="cans:GP473_05615"/>
<keyword evidence="3" id="KW-1185">Reference proteome</keyword>
<dbReference type="AlphaFoldDB" id="A0A7G7YNY6"/>
<evidence type="ECO:0000313" key="3">
    <source>
        <dbReference type="Proteomes" id="UP000515275"/>
    </source>
</evidence>
<sequence length="518" mass="54977">MTKNLDGPLIAQWARRAAAGLRERQAEINSLNVFPIPDSDTGSNMAHTMTQAVAFTRDSDESDTSTLTAALASGAVRGARGNSGMVLSQVLRALADTAAHGPVDGTAVAQMLSKSVDFVKHSIASPVEGTILTVLRAAAEGAHQGRNSLIETVQRALDAAERALEQTPKQLDVLAKAGVVDAGGCGLVVILQALLDTLTHEDRHREPNREARVGASQRMKENCAEPHAEEGVNADSIYHDSFAAPDAFPDTDGSDATMMDTAPSMEIEVMFMFDATGKPHAIRELRDFLDNAGNSVVIAHAGDSVVKVHVHTRRAGAVIEKAFSLARVFDLRLEVLPGSELPQTPIIALAPSGGAADVFEGAGAIAVDLDKADDREINDLLDMASMGMVIVLTNGRDASAFMDRGRPVAVLDTRSLVGGLAALAVHDPHNDFDDDLEEMVDAVSIQRCVETTAETMAEDLDALLTEGGELVTLLWSSPEVSDAQIEQLRARVAQQYPDVELHDYRADGMGAAVEIGVE</sequence>
<dbReference type="PANTHER" id="PTHR33434">
    <property type="entry name" value="DEGV DOMAIN-CONTAINING PROTEIN DR_1986-RELATED"/>
    <property type="match status" value="1"/>
</dbReference>
<dbReference type="InterPro" id="IPR033470">
    <property type="entry name" value="FakA-like_C"/>
</dbReference>
<dbReference type="SMART" id="SM01120">
    <property type="entry name" value="Dak2"/>
    <property type="match status" value="1"/>
</dbReference>
<dbReference type="InterPro" id="IPR004007">
    <property type="entry name" value="DhaL_dom"/>
</dbReference>
<dbReference type="Gene3D" id="1.25.40.340">
    <property type="match status" value="1"/>
</dbReference>
<dbReference type="PROSITE" id="PS51480">
    <property type="entry name" value="DHAL"/>
    <property type="match status" value="1"/>
</dbReference>
<proteinExistence type="predicted"/>
<dbReference type="PANTHER" id="PTHR33434:SF4">
    <property type="entry name" value="PHOSPHATASE PROTEIN"/>
    <property type="match status" value="1"/>
</dbReference>
<gene>
    <name evidence="2" type="ORF">GP473_05615</name>
</gene>
<dbReference type="GO" id="GO:0006071">
    <property type="term" value="P:glycerol metabolic process"/>
    <property type="evidence" value="ECO:0007669"/>
    <property type="project" value="InterPro"/>
</dbReference>
<dbReference type="EMBL" id="CP046883">
    <property type="protein sequence ID" value="QNH96206.1"/>
    <property type="molecule type" value="Genomic_DNA"/>
</dbReference>
<dbReference type="InterPro" id="IPR036117">
    <property type="entry name" value="DhaL_dom_sf"/>
</dbReference>
<dbReference type="SUPFAM" id="SSF101473">
    <property type="entry name" value="DhaL-like"/>
    <property type="match status" value="1"/>
</dbReference>
<dbReference type="InterPro" id="IPR048394">
    <property type="entry name" value="FakA-like_M"/>
</dbReference>
<dbReference type="RefSeq" id="WP_186276677.1">
    <property type="nucleotide sequence ID" value="NZ_CP046883.1"/>
</dbReference>
<dbReference type="Pfam" id="PF21645">
    <property type="entry name" value="FakA-like_M"/>
    <property type="match status" value="1"/>
</dbReference>
<dbReference type="Proteomes" id="UP000515275">
    <property type="component" value="Chromosome"/>
</dbReference>
<name>A0A7G7YNY6_9CORY</name>